<gene>
    <name evidence="9" type="primary">Dyak\GE28193</name>
    <name evidence="9" type="synonym">GE28193</name>
    <name evidence="9" type="ORF">Dyak_GE28193</name>
</gene>
<protein>
    <recommendedName>
        <fullName evidence="6">Reticulon-like protein</fullName>
    </recommendedName>
</protein>
<feature type="domain" description="Reticulon" evidence="8">
    <location>
        <begin position="29"/>
        <end position="227"/>
    </location>
</feature>
<evidence type="ECO:0000256" key="2">
    <source>
        <dbReference type="ARBA" id="ARBA00022692"/>
    </source>
</evidence>
<feature type="region of interest" description="Disordered" evidence="7">
    <location>
        <begin position="208"/>
        <end position="268"/>
    </location>
</feature>
<dbReference type="KEGG" id="dya:Dyak_GE28193"/>
<reference evidence="9 10" key="2">
    <citation type="journal article" date="2007" name="PLoS Biol.">
        <title>Principles of genome evolution in the Drosophila melanogaster species group.</title>
        <authorList>
            <person name="Ranz J.M."/>
            <person name="Maurin D."/>
            <person name="Chan Y.S."/>
            <person name="von Grotthuss M."/>
            <person name="Hillier L.W."/>
            <person name="Roote J."/>
            <person name="Ashburner M."/>
            <person name="Bergman C.M."/>
        </authorList>
    </citation>
    <scope>NUCLEOTIDE SEQUENCE [LARGE SCALE GENOMIC DNA]</scope>
    <source>
        <strain evidence="10">Tai18E2 / Tucson 14021-0261.01</strain>
    </source>
</reference>
<dbReference type="Proteomes" id="UP000002282">
    <property type="component" value="Chromosome 3L"/>
</dbReference>
<keyword evidence="4 6" id="KW-1133">Transmembrane helix</keyword>
<comment type="subcellular location">
    <subcellularLocation>
        <location evidence="1 6">Endoplasmic reticulum membrane</location>
        <topology evidence="1 6">Multi-pass membrane protein</topology>
    </subcellularLocation>
</comment>
<feature type="transmembrane region" description="Helical" evidence="6">
    <location>
        <begin position="135"/>
        <end position="151"/>
    </location>
</feature>
<evidence type="ECO:0000259" key="8">
    <source>
        <dbReference type="PROSITE" id="PS50845"/>
    </source>
</evidence>
<keyword evidence="10" id="KW-1185">Reference proteome</keyword>
<evidence type="ECO:0000313" key="9">
    <source>
        <dbReference type="EMBL" id="KRK01958.1"/>
    </source>
</evidence>
<name>A0A0R1DXY4_DROYA</name>
<evidence type="ECO:0000256" key="3">
    <source>
        <dbReference type="ARBA" id="ARBA00022824"/>
    </source>
</evidence>
<dbReference type="EMBL" id="CM000159">
    <property type="protein sequence ID" value="KRK01958.1"/>
    <property type="molecule type" value="Genomic_DNA"/>
</dbReference>
<keyword evidence="3 6" id="KW-0256">Endoplasmic reticulum</keyword>
<dbReference type="Pfam" id="PF02453">
    <property type="entry name" value="Reticulon"/>
    <property type="match status" value="1"/>
</dbReference>
<evidence type="ECO:0000256" key="5">
    <source>
        <dbReference type="ARBA" id="ARBA00023136"/>
    </source>
</evidence>
<dbReference type="GO" id="GO:0097753">
    <property type="term" value="P:membrane bending"/>
    <property type="evidence" value="ECO:0007669"/>
    <property type="project" value="EnsemblMetazoa"/>
</dbReference>
<proteinExistence type="predicted"/>
<keyword evidence="2 6" id="KW-0812">Transmembrane</keyword>
<evidence type="ECO:0000256" key="4">
    <source>
        <dbReference type="ARBA" id="ARBA00022989"/>
    </source>
</evidence>
<feature type="compositionally biased region" description="Basic and acidic residues" evidence="7">
    <location>
        <begin position="259"/>
        <end position="268"/>
    </location>
</feature>
<feature type="compositionally biased region" description="Basic and acidic residues" evidence="7">
    <location>
        <begin position="208"/>
        <end position="227"/>
    </location>
</feature>
<sequence>MATNPSPVPVSASDMEISENKFSFICEGITKLILWRNWKKSLLVFVILQAITYDLFSESALFVVSVWALTIMAISMGYRFFVWCLRLIKRTDMQKYLDTDLMFSVELSNEQFVLFLTKTVGFINNLREVLILKRFWKSFILFGILLLIVMFGKRINYLFICQLGLFLLFTIPKLCEMKFSKFLKLSKCKKQLQISKVNTSETKDALDTKSLNECDEETKNQIEKQPEEMELPLDSEATKETKNQIEKQLEEMELPLDSETTKESQDAVDDLKTFQVKEEICSDDFERLADSWSDEETLTDQTN</sequence>
<organism evidence="9 10">
    <name type="scientific">Drosophila yakuba</name>
    <name type="common">Fruit fly</name>
    <dbReference type="NCBI Taxonomy" id="7245"/>
    <lineage>
        <taxon>Eukaryota</taxon>
        <taxon>Metazoa</taxon>
        <taxon>Ecdysozoa</taxon>
        <taxon>Arthropoda</taxon>
        <taxon>Hexapoda</taxon>
        <taxon>Insecta</taxon>
        <taxon>Pterygota</taxon>
        <taxon>Neoptera</taxon>
        <taxon>Endopterygota</taxon>
        <taxon>Diptera</taxon>
        <taxon>Brachycera</taxon>
        <taxon>Muscomorpha</taxon>
        <taxon>Ephydroidea</taxon>
        <taxon>Drosophilidae</taxon>
        <taxon>Drosophila</taxon>
        <taxon>Sophophora</taxon>
    </lineage>
</organism>
<dbReference type="AlphaFoldDB" id="A0A0R1DXY4"/>
<dbReference type="PROSITE" id="PS50845">
    <property type="entry name" value="RETICULON"/>
    <property type="match status" value="1"/>
</dbReference>
<evidence type="ECO:0000256" key="7">
    <source>
        <dbReference type="SAM" id="MobiDB-lite"/>
    </source>
</evidence>
<dbReference type="OrthoDB" id="567788at2759"/>
<feature type="transmembrane region" description="Helical" evidence="6">
    <location>
        <begin position="62"/>
        <end position="85"/>
    </location>
</feature>
<accession>A0A0R1DXY4</accession>
<evidence type="ECO:0000313" key="10">
    <source>
        <dbReference type="Proteomes" id="UP000002282"/>
    </source>
</evidence>
<dbReference type="GO" id="GO:0005543">
    <property type="term" value="F:phospholipid binding"/>
    <property type="evidence" value="ECO:0007669"/>
    <property type="project" value="EnsemblMetazoa"/>
</dbReference>
<reference evidence="9 10" key="1">
    <citation type="journal article" date="2007" name="Nature">
        <title>Evolution of genes and genomes on the Drosophila phylogeny.</title>
        <authorList>
            <consortium name="Drosophila 12 Genomes Consortium"/>
            <person name="Clark A.G."/>
            <person name="Eisen M.B."/>
            <person name="Smith D.R."/>
            <person name="Bergman C.M."/>
            <person name="Oliver B."/>
            <person name="Markow T.A."/>
            <person name="Kaufman T.C."/>
            <person name="Kellis M."/>
            <person name="Gelbart W."/>
            <person name="Iyer V.N."/>
            <person name="Pollard D.A."/>
            <person name="Sackton T.B."/>
            <person name="Larracuente A.M."/>
            <person name="Singh N.D."/>
            <person name="Abad J.P."/>
            <person name="Abt D.N."/>
            <person name="Adryan B."/>
            <person name="Aguade M."/>
            <person name="Akashi H."/>
            <person name="Anderson W.W."/>
            <person name="Aquadro C.F."/>
            <person name="Ardell D.H."/>
            <person name="Arguello R."/>
            <person name="Artieri C.G."/>
            <person name="Barbash D.A."/>
            <person name="Barker D."/>
            <person name="Barsanti P."/>
            <person name="Batterham P."/>
            <person name="Batzoglou S."/>
            <person name="Begun D."/>
            <person name="Bhutkar A."/>
            <person name="Blanco E."/>
            <person name="Bosak S.A."/>
            <person name="Bradley R.K."/>
            <person name="Brand A.D."/>
            <person name="Brent M.R."/>
            <person name="Brooks A.N."/>
            <person name="Brown R.H."/>
            <person name="Butlin R.K."/>
            <person name="Caggese C."/>
            <person name="Calvi B.R."/>
            <person name="Bernardo de Carvalho A."/>
            <person name="Caspi A."/>
            <person name="Castrezana S."/>
            <person name="Celniker S.E."/>
            <person name="Chang J.L."/>
            <person name="Chapple C."/>
            <person name="Chatterji S."/>
            <person name="Chinwalla A."/>
            <person name="Civetta A."/>
            <person name="Clifton S.W."/>
            <person name="Comeron J.M."/>
            <person name="Costello J.C."/>
            <person name="Coyne J.A."/>
            <person name="Daub J."/>
            <person name="David R.G."/>
            <person name="Delcher A.L."/>
            <person name="Delehaunty K."/>
            <person name="Do C.B."/>
            <person name="Ebling H."/>
            <person name="Edwards K."/>
            <person name="Eickbush T."/>
            <person name="Evans J.D."/>
            <person name="Filipski A."/>
            <person name="Findeiss S."/>
            <person name="Freyhult E."/>
            <person name="Fulton L."/>
            <person name="Fulton R."/>
            <person name="Garcia A.C."/>
            <person name="Gardiner A."/>
            <person name="Garfield D.A."/>
            <person name="Garvin B.E."/>
            <person name="Gibson G."/>
            <person name="Gilbert D."/>
            <person name="Gnerre S."/>
            <person name="Godfrey J."/>
            <person name="Good R."/>
            <person name="Gotea V."/>
            <person name="Gravely B."/>
            <person name="Greenberg A.J."/>
            <person name="Griffiths-Jones S."/>
            <person name="Gross S."/>
            <person name="Guigo R."/>
            <person name="Gustafson E.A."/>
            <person name="Haerty W."/>
            <person name="Hahn M.W."/>
            <person name="Halligan D.L."/>
            <person name="Halpern A.L."/>
            <person name="Halter G.M."/>
            <person name="Han M.V."/>
            <person name="Heger A."/>
            <person name="Hillier L."/>
            <person name="Hinrichs A.S."/>
            <person name="Holmes I."/>
            <person name="Hoskins R.A."/>
            <person name="Hubisz M.J."/>
            <person name="Hultmark D."/>
            <person name="Huntley M.A."/>
            <person name="Jaffe D.B."/>
            <person name="Jagadeeshan S."/>
            <person name="Jeck W.R."/>
            <person name="Johnson J."/>
            <person name="Jones C.D."/>
            <person name="Jordan W.C."/>
            <person name="Karpen G.H."/>
            <person name="Kataoka E."/>
            <person name="Keightley P.D."/>
            <person name="Kheradpour P."/>
            <person name="Kirkness E.F."/>
            <person name="Koerich L.B."/>
            <person name="Kristiansen K."/>
            <person name="Kudrna D."/>
            <person name="Kulathinal R.J."/>
            <person name="Kumar S."/>
            <person name="Kwok R."/>
            <person name="Lander E."/>
            <person name="Langley C.H."/>
            <person name="Lapoint R."/>
            <person name="Lazzaro B.P."/>
            <person name="Lee S.J."/>
            <person name="Levesque L."/>
            <person name="Li R."/>
            <person name="Lin C.F."/>
            <person name="Lin M.F."/>
            <person name="Lindblad-Toh K."/>
            <person name="Llopart A."/>
            <person name="Long M."/>
            <person name="Low L."/>
            <person name="Lozovsky E."/>
            <person name="Lu J."/>
            <person name="Luo M."/>
            <person name="Machado C.A."/>
            <person name="Makalowski W."/>
            <person name="Marzo M."/>
            <person name="Matsuda M."/>
            <person name="Matzkin L."/>
            <person name="McAllister B."/>
            <person name="McBride C.S."/>
            <person name="McKernan B."/>
            <person name="McKernan K."/>
            <person name="Mendez-Lago M."/>
            <person name="Minx P."/>
            <person name="Mollenhauer M.U."/>
            <person name="Montooth K."/>
            <person name="Mount S.M."/>
            <person name="Mu X."/>
            <person name="Myers E."/>
            <person name="Negre B."/>
            <person name="Newfeld S."/>
            <person name="Nielsen R."/>
            <person name="Noor M.A."/>
            <person name="O'Grady P."/>
            <person name="Pachter L."/>
            <person name="Papaceit M."/>
            <person name="Parisi M.J."/>
            <person name="Parisi M."/>
            <person name="Parts L."/>
            <person name="Pedersen J.S."/>
            <person name="Pesole G."/>
            <person name="Phillippy A.M."/>
            <person name="Ponting C.P."/>
            <person name="Pop M."/>
            <person name="Porcelli D."/>
            <person name="Powell J.R."/>
            <person name="Prohaska S."/>
            <person name="Pruitt K."/>
            <person name="Puig M."/>
            <person name="Quesneville H."/>
            <person name="Ram K.R."/>
            <person name="Rand D."/>
            <person name="Rasmussen M.D."/>
            <person name="Reed L.K."/>
            <person name="Reenan R."/>
            <person name="Reily A."/>
            <person name="Remington K.A."/>
            <person name="Rieger T.T."/>
            <person name="Ritchie M.G."/>
            <person name="Robin C."/>
            <person name="Rogers Y.H."/>
            <person name="Rohde C."/>
            <person name="Rozas J."/>
            <person name="Rubenfield M.J."/>
            <person name="Ruiz A."/>
            <person name="Russo S."/>
            <person name="Salzberg S.L."/>
            <person name="Sanchez-Gracia A."/>
            <person name="Saranga D.J."/>
            <person name="Sato H."/>
            <person name="Schaeffer S.W."/>
            <person name="Schatz M.C."/>
            <person name="Schlenke T."/>
            <person name="Schwartz R."/>
            <person name="Segarra C."/>
            <person name="Singh R.S."/>
            <person name="Sirot L."/>
            <person name="Sirota M."/>
            <person name="Sisneros N.B."/>
            <person name="Smith C.D."/>
            <person name="Smith T.F."/>
            <person name="Spieth J."/>
            <person name="Stage D.E."/>
            <person name="Stark A."/>
            <person name="Stephan W."/>
            <person name="Strausberg R.L."/>
            <person name="Strempel S."/>
            <person name="Sturgill D."/>
            <person name="Sutton G."/>
            <person name="Sutton G.G."/>
            <person name="Tao W."/>
            <person name="Teichmann S."/>
            <person name="Tobari Y.N."/>
            <person name="Tomimura Y."/>
            <person name="Tsolas J.M."/>
            <person name="Valente V.L."/>
            <person name="Venter E."/>
            <person name="Venter J.C."/>
            <person name="Vicario S."/>
            <person name="Vieira F.G."/>
            <person name="Vilella A.J."/>
            <person name="Villasante A."/>
            <person name="Walenz B."/>
            <person name="Wang J."/>
            <person name="Wasserman M."/>
            <person name="Watts T."/>
            <person name="Wilson D."/>
            <person name="Wilson R.K."/>
            <person name="Wing R.A."/>
            <person name="Wolfner M.F."/>
            <person name="Wong A."/>
            <person name="Wong G.K."/>
            <person name="Wu C.I."/>
            <person name="Wu G."/>
            <person name="Yamamoto D."/>
            <person name="Yang H.P."/>
            <person name="Yang S.P."/>
            <person name="Yorke J.A."/>
            <person name="Yoshida K."/>
            <person name="Zdobnov E."/>
            <person name="Zhang P."/>
            <person name="Zhang Y."/>
            <person name="Zimin A.V."/>
            <person name="Baldwin J."/>
            <person name="Abdouelleil A."/>
            <person name="Abdulkadir J."/>
            <person name="Abebe A."/>
            <person name="Abera B."/>
            <person name="Abreu J."/>
            <person name="Acer S.C."/>
            <person name="Aftuck L."/>
            <person name="Alexander A."/>
            <person name="An P."/>
            <person name="Anderson E."/>
            <person name="Anderson S."/>
            <person name="Arachi H."/>
            <person name="Azer M."/>
            <person name="Bachantsang P."/>
            <person name="Barry A."/>
            <person name="Bayul T."/>
            <person name="Berlin A."/>
            <person name="Bessette D."/>
            <person name="Bloom T."/>
            <person name="Blye J."/>
            <person name="Boguslavskiy L."/>
            <person name="Bonnet C."/>
            <person name="Boukhgalter B."/>
            <person name="Bourzgui I."/>
            <person name="Brown A."/>
            <person name="Cahill P."/>
            <person name="Channer S."/>
            <person name="Cheshatsang Y."/>
            <person name="Chuda L."/>
            <person name="Citroen M."/>
            <person name="Collymore A."/>
            <person name="Cooke P."/>
            <person name="Costello M."/>
            <person name="D'Aco K."/>
            <person name="Daza R."/>
            <person name="De Haan G."/>
            <person name="DeGray S."/>
            <person name="DeMaso C."/>
            <person name="Dhargay N."/>
            <person name="Dooley K."/>
            <person name="Dooley E."/>
            <person name="Doricent M."/>
            <person name="Dorje P."/>
            <person name="Dorjee K."/>
            <person name="Dupes A."/>
            <person name="Elong R."/>
            <person name="Falk J."/>
            <person name="Farina A."/>
            <person name="Faro S."/>
            <person name="Ferguson D."/>
            <person name="Fisher S."/>
            <person name="Foley C.D."/>
            <person name="Franke A."/>
            <person name="Friedrich D."/>
            <person name="Gadbois L."/>
            <person name="Gearin G."/>
            <person name="Gearin C.R."/>
            <person name="Giannoukos G."/>
            <person name="Goode T."/>
            <person name="Graham J."/>
            <person name="Grandbois E."/>
            <person name="Grewal S."/>
            <person name="Gyaltsen K."/>
            <person name="Hafez N."/>
            <person name="Hagos B."/>
            <person name="Hall J."/>
            <person name="Henson C."/>
            <person name="Hollinger A."/>
            <person name="Honan T."/>
            <person name="Huard M.D."/>
            <person name="Hughes L."/>
            <person name="Hurhula B."/>
            <person name="Husby M.E."/>
            <person name="Kamat A."/>
            <person name="Kanga B."/>
            <person name="Kashin S."/>
            <person name="Khazanovich D."/>
            <person name="Kisner P."/>
            <person name="Lance K."/>
            <person name="Lara M."/>
            <person name="Lee W."/>
            <person name="Lennon N."/>
            <person name="Letendre F."/>
            <person name="LeVine R."/>
            <person name="Lipovsky A."/>
            <person name="Liu X."/>
            <person name="Liu J."/>
            <person name="Liu S."/>
            <person name="Lokyitsang T."/>
            <person name="Lokyitsang Y."/>
            <person name="Lubonja R."/>
            <person name="Lui A."/>
            <person name="MacDonald P."/>
            <person name="Magnisalis V."/>
            <person name="Maru K."/>
            <person name="Matthews C."/>
            <person name="McCusker W."/>
            <person name="McDonough S."/>
            <person name="Mehta T."/>
            <person name="Meldrim J."/>
            <person name="Meneus L."/>
            <person name="Mihai O."/>
            <person name="Mihalev A."/>
            <person name="Mihova T."/>
            <person name="Mittelman R."/>
            <person name="Mlenga V."/>
            <person name="Montmayeur A."/>
            <person name="Mulrain L."/>
            <person name="Navidi A."/>
            <person name="Naylor J."/>
            <person name="Negash T."/>
            <person name="Nguyen T."/>
            <person name="Nguyen N."/>
            <person name="Nicol R."/>
            <person name="Norbu C."/>
            <person name="Norbu N."/>
            <person name="Novod N."/>
            <person name="O'Neill B."/>
            <person name="Osman S."/>
            <person name="Markiewicz E."/>
            <person name="Oyono O.L."/>
            <person name="Patti C."/>
            <person name="Phunkhang P."/>
            <person name="Pierre F."/>
            <person name="Priest M."/>
            <person name="Raghuraman S."/>
            <person name="Rege F."/>
            <person name="Reyes R."/>
            <person name="Rise C."/>
            <person name="Rogov P."/>
            <person name="Ross K."/>
            <person name="Ryan E."/>
            <person name="Settipalli S."/>
            <person name="Shea T."/>
            <person name="Sherpa N."/>
            <person name="Shi L."/>
            <person name="Shih D."/>
            <person name="Sparrow T."/>
            <person name="Spaulding J."/>
            <person name="Stalker J."/>
            <person name="Stange-Thomann N."/>
            <person name="Stavropoulos S."/>
            <person name="Stone C."/>
            <person name="Strader C."/>
            <person name="Tesfaye S."/>
            <person name="Thomson T."/>
            <person name="Thoulutsang Y."/>
            <person name="Thoulutsang D."/>
            <person name="Topham K."/>
            <person name="Topping I."/>
            <person name="Tsamla T."/>
            <person name="Vassiliev H."/>
            <person name="Vo A."/>
            <person name="Wangchuk T."/>
            <person name="Wangdi T."/>
            <person name="Weiand M."/>
            <person name="Wilkinson J."/>
            <person name="Wilson A."/>
            <person name="Yadav S."/>
            <person name="Young G."/>
            <person name="Yu Q."/>
            <person name="Zembek L."/>
            <person name="Zhong D."/>
            <person name="Zimmer A."/>
            <person name="Zwirko Z."/>
            <person name="Jaffe D.B."/>
            <person name="Alvarez P."/>
            <person name="Brockman W."/>
            <person name="Butler J."/>
            <person name="Chin C."/>
            <person name="Gnerre S."/>
            <person name="Grabherr M."/>
            <person name="Kleber M."/>
            <person name="Mauceli E."/>
            <person name="MacCallum I."/>
        </authorList>
    </citation>
    <scope>NUCLEOTIDE SEQUENCE [LARGE SCALE GENOMIC DNA]</scope>
    <source>
        <strain evidence="10">Tai18E2 / Tucson 14021-0261.01</strain>
    </source>
</reference>
<dbReference type="GO" id="GO:0005789">
    <property type="term" value="C:endoplasmic reticulum membrane"/>
    <property type="evidence" value="ECO:0007669"/>
    <property type="project" value="UniProtKB-SubCell"/>
</dbReference>
<keyword evidence="5 6" id="KW-0472">Membrane</keyword>
<evidence type="ECO:0000256" key="6">
    <source>
        <dbReference type="RuleBase" id="RU363132"/>
    </source>
</evidence>
<evidence type="ECO:0000256" key="1">
    <source>
        <dbReference type="ARBA" id="ARBA00004477"/>
    </source>
</evidence>
<feature type="compositionally biased region" description="Basic and acidic residues" evidence="7">
    <location>
        <begin position="236"/>
        <end position="250"/>
    </location>
</feature>
<dbReference type="InterPro" id="IPR003388">
    <property type="entry name" value="Reticulon"/>
</dbReference>